<proteinExistence type="predicted"/>
<dbReference type="Proteomes" id="UP001501084">
    <property type="component" value="Unassembled WGS sequence"/>
</dbReference>
<gene>
    <name evidence="2" type="ORF">GCM10009786_12810</name>
</gene>
<feature type="chain" id="PRO_5045431438" description="Ribosomally synthesized peptide with SipW-like signal peptide" evidence="1">
    <location>
        <begin position="26"/>
        <end position="208"/>
    </location>
</feature>
<feature type="signal peptide" evidence="1">
    <location>
        <begin position="1"/>
        <end position="25"/>
    </location>
</feature>
<protein>
    <recommendedName>
        <fullName evidence="4">Ribosomally synthesized peptide with SipW-like signal peptide</fullName>
    </recommendedName>
</protein>
<sequence>MKRPIRLAAVLLGIGSVLLIGTTAAAFTQTLQADGSLSGSVAVAQGTDPADRYGDPAQPNIVAEVTPDSRGIATLYDDQRAYPTRPTASFTVQAALLEGSAPADLRAMLSAPEGEAAWIAPYLRFGIEVDGVNQDPDGIPRSMQQVNDANGIHIGTREAGAPASQILIKVWLAPDAPQAAYGQQVPVDVTIIGQTTAGTTFELEMTLQ</sequence>
<reference evidence="2 3" key="1">
    <citation type="journal article" date="2019" name="Int. J. Syst. Evol. Microbiol.">
        <title>The Global Catalogue of Microorganisms (GCM) 10K type strain sequencing project: providing services to taxonomists for standard genome sequencing and annotation.</title>
        <authorList>
            <consortium name="The Broad Institute Genomics Platform"/>
            <consortium name="The Broad Institute Genome Sequencing Center for Infectious Disease"/>
            <person name="Wu L."/>
            <person name="Ma J."/>
        </authorList>
    </citation>
    <scope>NUCLEOTIDE SEQUENCE [LARGE SCALE GENOMIC DNA]</scope>
    <source>
        <strain evidence="2 3">JCM 14919</strain>
    </source>
</reference>
<dbReference type="EMBL" id="BAAAOP010000005">
    <property type="protein sequence ID" value="GAA2187516.1"/>
    <property type="molecule type" value="Genomic_DNA"/>
</dbReference>
<evidence type="ECO:0000313" key="2">
    <source>
        <dbReference type="EMBL" id="GAA2187516.1"/>
    </source>
</evidence>
<name>A0ABN3B5E8_9MICO</name>
<comment type="caution">
    <text evidence="2">The sequence shown here is derived from an EMBL/GenBank/DDBJ whole genome shotgun (WGS) entry which is preliminary data.</text>
</comment>
<accession>A0ABN3B5E8</accession>
<organism evidence="2 3">
    <name type="scientific">Leucobacter alluvii</name>
    <dbReference type="NCBI Taxonomy" id="340321"/>
    <lineage>
        <taxon>Bacteria</taxon>
        <taxon>Bacillati</taxon>
        <taxon>Actinomycetota</taxon>
        <taxon>Actinomycetes</taxon>
        <taxon>Micrococcales</taxon>
        <taxon>Microbacteriaceae</taxon>
        <taxon>Leucobacter</taxon>
    </lineage>
</organism>
<dbReference type="RefSeq" id="WP_346057776.1">
    <property type="nucleotide sequence ID" value="NZ_BAAAOP010000005.1"/>
</dbReference>
<evidence type="ECO:0008006" key="4">
    <source>
        <dbReference type="Google" id="ProtNLM"/>
    </source>
</evidence>
<keyword evidence="1" id="KW-0732">Signal</keyword>
<evidence type="ECO:0000313" key="3">
    <source>
        <dbReference type="Proteomes" id="UP001501084"/>
    </source>
</evidence>
<keyword evidence="3" id="KW-1185">Reference proteome</keyword>
<evidence type="ECO:0000256" key="1">
    <source>
        <dbReference type="SAM" id="SignalP"/>
    </source>
</evidence>